<accession>A0AAU0F4H9</accession>
<evidence type="ECO:0000259" key="3">
    <source>
        <dbReference type="PROSITE" id="PS51987"/>
    </source>
</evidence>
<dbReference type="InterPro" id="IPR014746">
    <property type="entry name" value="Gln_synth/guanido_kin_cat_dom"/>
</dbReference>
<reference evidence="4" key="1">
    <citation type="submission" date="2023-10" db="EMBL/GenBank/DDBJ databases">
        <title>Characterization and whole genome sequencing of a novel strain of Bergeyella porcorum QD2021 isolated from pig.</title>
        <authorList>
            <person name="Liu G."/>
            <person name="Chen C."/>
            <person name="Han X."/>
        </authorList>
    </citation>
    <scope>NUCLEOTIDE SEQUENCE</scope>
    <source>
        <strain evidence="4">QD2021</strain>
    </source>
</reference>
<proteinExistence type="inferred from homology"/>
<dbReference type="SMART" id="SM01230">
    <property type="entry name" value="Gln-synt_C"/>
    <property type="match status" value="1"/>
</dbReference>
<dbReference type="PANTHER" id="PTHR42974">
    <property type="entry name" value="GLUTAMINE SYNTHETASE"/>
    <property type="match status" value="1"/>
</dbReference>
<protein>
    <recommendedName>
        <fullName evidence="3">GS catalytic domain-containing protein</fullName>
    </recommendedName>
</protein>
<dbReference type="Gene3D" id="3.30.590.10">
    <property type="entry name" value="Glutamine synthetase/guanido kinase, catalytic domain"/>
    <property type="match status" value="1"/>
</dbReference>
<dbReference type="KEGG" id="bpor:BPO_1703"/>
<organism evidence="4 5">
    <name type="scientific">Bergeyella porcorum</name>
    <dbReference type="NCBI Taxonomy" id="1735111"/>
    <lineage>
        <taxon>Bacteria</taxon>
        <taxon>Pseudomonadati</taxon>
        <taxon>Bacteroidota</taxon>
        <taxon>Flavobacteriia</taxon>
        <taxon>Flavobacteriales</taxon>
        <taxon>Weeksellaceae</taxon>
        <taxon>Bergeyella</taxon>
    </lineage>
</organism>
<evidence type="ECO:0000313" key="5">
    <source>
        <dbReference type="Proteomes" id="UP001432059"/>
    </source>
</evidence>
<comment type="similarity">
    <text evidence="1 2">Belongs to the glutamine synthetase family.</text>
</comment>
<dbReference type="PANTHER" id="PTHR42974:SF1">
    <property type="entry name" value="TYPE-3 GLUTAMINE SYNTHETASE"/>
    <property type="match status" value="1"/>
</dbReference>
<dbReference type="InterPro" id="IPR008146">
    <property type="entry name" value="Gln_synth_cat_dom"/>
</dbReference>
<evidence type="ECO:0000256" key="1">
    <source>
        <dbReference type="PROSITE-ProRule" id="PRU01331"/>
    </source>
</evidence>
<evidence type="ECO:0000256" key="2">
    <source>
        <dbReference type="RuleBase" id="RU000384"/>
    </source>
</evidence>
<dbReference type="PROSITE" id="PS51987">
    <property type="entry name" value="GS_CATALYTIC"/>
    <property type="match status" value="1"/>
</dbReference>
<dbReference type="Proteomes" id="UP001432059">
    <property type="component" value="Chromosome"/>
</dbReference>
<name>A0AAU0F4H9_9FLAO</name>
<gene>
    <name evidence="4" type="ORF">BPO_1703</name>
</gene>
<feature type="domain" description="GS catalytic" evidence="3">
    <location>
        <begin position="1"/>
        <end position="174"/>
    </location>
</feature>
<dbReference type="GO" id="GO:0004356">
    <property type="term" value="F:glutamine synthetase activity"/>
    <property type="evidence" value="ECO:0007669"/>
    <property type="project" value="InterPro"/>
</dbReference>
<keyword evidence="5" id="KW-1185">Reference proteome</keyword>
<sequence>MLRALSAIDEAATEVCKSYFDKNVTKVTATLGWEQEYFLVDTALYQSRPDLIFTGRTLLGHSPAKGQQLDDHYFGSIPTRVMNFMKELEIECMKIGIPVTTRHNEVAPNQFELAPMFEETNVAVDHNSLLMDIMARVAHKHHFHILFHEKPFKGVNGSGKHITGLWQQTQGKIF</sequence>
<dbReference type="SUPFAM" id="SSF55931">
    <property type="entry name" value="Glutamine synthetase/guanido kinase"/>
    <property type="match status" value="1"/>
</dbReference>
<dbReference type="AlphaFoldDB" id="A0AAU0F4H9"/>
<evidence type="ECO:0000313" key="4">
    <source>
        <dbReference type="EMBL" id="WOC52350.1"/>
    </source>
</evidence>
<dbReference type="Pfam" id="PF00120">
    <property type="entry name" value="Gln-synt_C"/>
    <property type="match status" value="1"/>
</dbReference>
<dbReference type="InterPro" id="IPR052725">
    <property type="entry name" value="GS_Type-3"/>
</dbReference>
<dbReference type="EMBL" id="CP136426">
    <property type="protein sequence ID" value="WOC52350.1"/>
    <property type="molecule type" value="Genomic_DNA"/>
</dbReference>